<comment type="caution">
    <text evidence="2">The sequence shown here is derived from an EMBL/GenBank/DDBJ whole genome shotgun (WGS) entry which is preliminary data.</text>
</comment>
<feature type="compositionally biased region" description="Basic and acidic residues" evidence="1">
    <location>
        <begin position="1"/>
        <end position="11"/>
    </location>
</feature>
<protein>
    <submittedName>
        <fullName evidence="2">Uncharacterized protein</fullName>
    </submittedName>
</protein>
<proteinExistence type="predicted"/>
<reference evidence="2" key="1">
    <citation type="journal article" date="2021" name="Evol. Appl.">
        <title>The genome of the Pyrenean desman and the effects of bottlenecks and inbreeding on the genomic landscape of an endangered species.</title>
        <authorList>
            <person name="Escoda L."/>
            <person name="Castresana J."/>
        </authorList>
    </citation>
    <scope>NUCLEOTIDE SEQUENCE</scope>
    <source>
        <strain evidence="2">IBE-C5619</strain>
    </source>
</reference>
<feature type="compositionally biased region" description="Basic and acidic residues" evidence="1">
    <location>
        <begin position="36"/>
        <end position="55"/>
    </location>
</feature>
<accession>A0A8J6A4S0</accession>
<sequence>MPREGGGEETRSGPSAAEPEQERGHRSWAGSGRAEMPYKLKKEKRIIAKRPERSKGHLSLPLASANSTSIFSLQEPPKLAKGTAKPSSSGKDGGGESTEEVMNMGSALVVV</sequence>
<evidence type="ECO:0000313" key="3">
    <source>
        <dbReference type="Proteomes" id="UP000700334"/>
    </source>
</evidence>
<feature type="region of interest" description="Disordered" evidence="1">
    <location>
        <begin position="1"/>
        <end position="111"/>
    </location>
</feature>
<name>A0A8J6A4S0_GALPY</name>
<evidence type="ECO:0000256" key="1">
    <source>
        <dbReference type="SAM" id="MobiDB-lite"/>
    </source>
</evidence>
<dbReference type="AlphaFoldDB" id="A0A8J6A4S0"/>
<gene>
    <name evidence="2" type="ORF">J0S82_011232</name>
</gene>
<keyword evidence="3" id="KW-1185">Reference proteome</keyword>
<evidence type="ECO:0000313" key="2">
    <source>
        <dbReference type="EMBL" id="KAG8512102.1"/>
    </source>
</evidence>
<dbReference type="Proteomes" id="UP000700334">
    <property type="component" value="Unassembled WGS sequence"/>
</dbReference>
<dbReference type="EMBL" id="JAGFMF010011803">
    <property type="protein sequence ID" value="KAG8512102.1"/>
    <property type="molecule type" value="Genomic_DNA"/>
</dbReference>
<organism evidence="2 3">
    <name type="scientific">Galemys pyrenaicus</name>
    <name type="common">Iberian desman</name>
    <name type="synonym">Pyrenean desman</name>
    <dbReference type="NCBI Taxonomy" id="202257"/>
    <lineage>
        <taxon>Eukaryota</taxon>
        <taxon>Metazoa</taxon>
        <taxon>Chordata</taxon>
        <taxon>Craniata</taxon>
        <taxon>Vertebrata</taxon>
        <taxon>Euteleostomi</taxon>
        <taxon>Mammalia</taxon>
        <taxon>Eutheria</taxon>
        <taxon>Laurasiatheria</taxon>
        <taxon>Eulipotyphla</taxon>
        <taxon>Talpidae</taxon>
        <taxon>Galemys</taxon>
    </lineage>
</organism>